<dbReference type="Gene3D" id="1.10.287.110">
    <property type="entry name" value="DnaJ domain"/>
    <property type="match status" value="1"/>
</dbReference>
<feature type="transmembrane region" description="Helical" evidence="4">
    <location>
        <begin position="390"/>
        <end position="408"/>
    </location>
</feature>
<dbReference type="InterPro" id="IPR011990">
    <property type="entry name" value="TPR-like_helical_dom_sf"/>
</dbReference>
<dbReference type="OrthoDB" id="9816462at2"/>
<dbReference type="CDD" id="cd06257">
    <property type="entry name" value="DnaJ"/>
    <property type="match status" value="1"/>
</dbReference>
<feature type="transmembrane region" description="Helical" evidence="4">
    <location>
        <begin position="364"/>
        <end position="383"/>
    </location>
</feature>
<dbReference type="AlphaFoldDB" id="A0A7X2YZW9"/>
<feature type="transmembrane region" description="Helical" evidence="4">
    <location>
        <begin position="414"/>
        <end position="436"/>
    </location>
</feature>
<evidence type="ECO:0000256" key="3">
    <source>
        <dbReference type="PROSITE-ProRule" id="PRU00339"/>
    </source>
</evidence>
<evidence type="ECO:0000256" key="2">
    <source>
        <dbReference type="ARBA" id="ARBA00023016"/>
    </source>
</evidence>
<sequence>MNYWAILGIRPTKDESVIKKAYAKQLRIHHPEEDPEGYQFLREAYEWAKKQVRVLQYEESYCEYEESYCDIEESGWNDTYGTNDTDGEAVVIQHTWESDYSAQMFFEQMEALYDDFSRRMNPEHWNALMTNDYMWNMEYQGERLCKLLKFLEDRRHLPRAVWEILNQSFQLLERKEYLFEIYDQDEIAFILRQIQGTKELGYACFEGRQLDFDIEHYLTLRQDAQTLLMEENPVAARDDLEEAHAMFRDDPDLQLLRAKCYIMLGQRPEAMSCLQQVLELKPEEYEARLLIAQILYEEQRFHEAEKECRYLQQHGFLSQDVSNIYGSSVSDKFIEVDKGVAGGILFVLFTLFQAFVFWDLNFWYGWHNYLNIIVPLILTCGVYKKSRTCAVLMLVYFVLSNLYLFLFIELEDGPLFLILLSLVLIILFIDGVKGTFAYHRHMNRKKLSSLIYGN</sequence>
<dbReference type="GO" id="GO:0006260">
    <property type="term" value="P:DNA replication"/>
    <property type="evidence" value="ECO:0007669"/>
    <property type="project" value="UniProtKB-KW"/>
</dbReference>
<dbReference type="PROSITE" id="PS50005">
    <property type="entry name" value="TPR"/>
    <property type="match status" value="1"/>
</dbReference>
<dbReference type="EMBL" id="WNZW01000001">
    <property type="protein sequence ID" value="MUG44291.1"/>
    <property type="molecule type" value="Genomic_DNA"/>
</dbReference>
<evidence type="ECO:0000313" key="7">
    <source>
        <dbReference type="Proteomes" id="UP000447876"/>
    </source>
</evidence>
<keyword evidence="4" id="KW-0472">Membrane</keyword>
<dbReference type="Gene3D" id="1.25.40.10">
    <property type="entry name" value="Tetratricopeptide repeat domain"/>
    <property type="match status" value="1"/>
</dbReference>
<evidence type="ECO:0000259" key="5">
    <source>
        <dbReference type="PROSITE" id="PS50076"/>
    </source>
</evidence>
<dbReference type="SMART" id="SM00028">
    <property type="entry name" value="TPR"/>
    <property type="match status" value="2"/>
</dbReference>
<feature type="repeat" description="TPR" evidence="3">
    <location>
        <begin position="251"/>
        <end position="284"/>
    </location>
</feature>
<protein>
    <submittedName>
        <fullName evidence="6">Tetratricopeptide repeat protein</fullName>
    </submittedName>
</protein>
<dbReference type="PROSITE" id="PS50076">
    <property type="entry name" value="DNAJ_2"/>
    <property type="match status" value="1"/>
</dbReference>
<accession>A0A7X2YZW9</accession>
<dbReference type="InterPro" id="IPR036869">
    <property type="entry name" value="J_dom_sf"/>
</dbReference>
<keyword evidence="1" id="KW-0235">DNA replication</keyword>
<keyword evidence="2" id="KW-0346">Stress response</keyword>
<keyword evidence="4" id="KW-1133">Transmembrane helix</keyword>
<dbReference type="SMART" id="SM00271">
    <property type="entry name" value="DnaJ"/>
    <property type="match status" value="1"/>
</dbReference>
<dbReference type="InterPro" id="IPR019734">
    <property type="entry name" value="TPR_rpt"/>
</dbReference>
<dbReference type="Proteomes" id="UP000447876">
    <property type="component" value="Unassembled WGS sequence"/>
</dbReference>
<gene>
    <name evidence="6" type="ORF">GNP95_04670</name>
</gene>
<name>A0A7X2YZW9_9BACL</name>
<proteinExistence type="predicted"/>
<evidence type="ECO:0000256" key="4">
    <source>
        <dbReference type="SAM" id="Phobius"/>
    </source>
</evidence>
<dbReference type="SUPFAM" id="SSF48452">
    <property type="entry name" value="TPR-like"/>
    <property type="match status" value="1"/>
</dbReference>
<feature type="transmembrane region" description="Helical" evidence="4">
    <location>
        <begin position="340"/>
        <end position="358"/>
    </location>
</feature>
<feature type="domain" description="J" evidence="5">
    <location>
        <begin position="2"/>
        <end position="65"/>
    </location>
</feature>
<keyword evidence="3" id="KW-0802">TPR repeat</keyword>
<evidence type="ECO:0000256" key="1">
    <source>
        <dbReference type="ARBA" id="ARBA00022705"/>
    </source>
</evidence>
<dbReference type="InterPro" id="IPR001623">
    <property type="entry name" value="DnaJ_domain"/>
</dbReference>
<dbReference type="Pfam" id="PF14559">
    <property type="entry name" value="TPR_19"/>
    <property type="match status" value="1"/>
</dbReference>
<organism evidence="6 7">
    <name type="scientific">Paenibacillus woosongensis</name>
    <dbReference type="NCBI Taxonomy" id="307580"/>
    <lineage>
        <taxon>Bacteria</taxon>
        <taxon>Bacillati</taxon>
        <taxon>Bacillota</taxon>
        <taxon>Bacilli</taxon>
        <taxon>Bacillales</taxon>
        <taxon>Paenibacillaceae</taxon>
        <taxon>Paenibacillus</taxon>
    </lineage>
</organism>
<evidence type="ECO:0000313" key="6">
    <source>
        <dbReference type="EMBL" id="MUG44291.1"/>
    </source>
</evidence>
<dbReference type="SUPFAM" id="SSF46565">
    <property type="entry name" value="Chaperone J-domain"/>
    <property type="match status" value="1"/>
</dbReference>
<keyword evidence="4" id="KW-0812">Transmembrane</keyword>
<reference evidence="6 7" key="1">
    <citation type="submission" date="2019-11" db="EMBL/GenBank/DDBJ databases">
        <title>Draft genome sequences of five Paenibacillus species of dairy origin.</title>
        <authorList>
            <person name="Olajide A.M."/>
            <person name="Chen S."/>
            <person name="Lapointe G."/>
        </authorList>
    </citation>
    <scope>NUCLEOTIDE SEQUENCE [LARGE SCALE GENOMIC DNA]</scope>
    <source>
        <strain evidence="6 7">12CR55</strain>
    </source>
</reference>
<comment type="caution">
    <text evidence="6">The sequence shown here is derived from an EMBL/GenBank/DDBJ whole genome shotgun (WGS) entry which is preliminary data.</text>
</comment>